<feature type="non-terminal residue" evidence="1">
    <location>
        <position position="124"/>
    </location>
</feature>
<sequence length="124" mass="14261">MSTSSTAFMQAIQSERCSLQSYTTTEFFSDARELEIFDGPVITFEVGSCPVVLFMIHERLATRYLKAEVEVNTHPQTGNVSMLCRLRTIDPEAFRRVRNFLYTADFEVFSEGETDVRYRPSIPE</sequence>
<organism evidence="1 2">
    <name type="scientific">Fusarium langsethiae</name>
    <dbReference type="NCBI Taxonomy" id="179993"/>
    <lineage>
        <taxon>Eukaryota</taxon>
        <taxon>Fungi</taxon>
        <taxon>Dikarya</taxon>
        <taxon>Ascomycota</taxon>
        <taxon>Pezizomycotina</taxon>
        <taxon>Sordariomycetes</taxon>
        <taxon>Hypocreomycetidae</taxon>
        <taxon>Hypocreales</taxon>
        <taxon>Nectriaceae</taxon>
        <taxon>Fusarium</taxon>
    </lineage>
</organism>
<dbReference type="AlphaFoldDB" id="A0A0M9EMF1"/>
<reference evidence="1 2" key="1">
    <citation type="submission" date="2015-04" db="EMBL/GenBank/DDBJ databases">
        <title>The draft genome sequence of Fusarium langsethiae, a T-2/HT-2 mycotoxin producer.</title>
        <authorList>
            <person name="Lysoe E."/>
            <person name="Divon H.H."/>
            <person name="Terzi V."/>
            <person name="Orru L."/>
            <person name="Lamontanara A."/>
            <person name="Kolseth A.-K."/>
            <person name="Frandsen R.J."/>
            <person name="Nielsen K."/>
            <person name="Thrane U."/>
        </authorList>
    </citation>
    <scope>NUCLEOTIDE SEQUENCE [LARGE SCALE GENOMIC DNA]</scope>
    <source>
        <strain evidence="1 2">Fl201059</strain>
    </source>
</reference>
<dbReference type="EMBL" id="JXCE01000931">
    <property type="protein sequence ID" value="KPA35720.1"/>
    <property type="molecule type" value="Genomic_DNA"/>
</dbReference>
<name>A0A0M9EMF1_FUSLA</name>
<gene>
    <name evidence="1" type="ORF">FLAG1_11560</name>
</gene>
<keyword evidence="2" id="KW-1185">Reference proteome</keyword>
<proteinExistence type="predicted"/>
<evidence type="ECO:0000313" key="2">
    <source>
        <dbReference type="Proteomes" id="UP000037904"/>
    </source>
</evidence>
<protein>
    <submittedName>
        <fullName evidence="1">Uncharacterized protein</fullName>
    </submittedName>
</protein>
<dbReference type="Proteomes" id="UP000037904">
    <property type="component" value="Unassembled WGS sequence"/>
</dbReference>
<comment type="caution">
    <text evidence="1">The sequence shown here is derived from an EMBL/GenBank/DDBJ whole genome shotgun (WGS) entry which is preliminary data.</text>
</comment>
<accession>A0A0M9EMF1</accession>
<evidence type="ECO:0000313" key="1">
    <source>
        <dbReference type="EMBL" id="KPA35720.1"/>
    </source>
</evidence>